<dbReference type="AlphaFoldDB" id="A0A6P1T3E8"/>
<dbReference type="SUPFAM" id="SSF55166">
    <property type="entry name" value="Hedgehog/DD-peptidase"/>
    <property type="match status" value="1"/>
</dbReference>
<evidence type="ECO:0000256" key="1">
    <source>
        <dbReference type="SAM" id="MobiDB-lite"/>
    </source>
</evidence>
<dbReference type="KEGG" id="amaq:GO499_15835"/>
<accession>A0A6P1T3E8</accession>
<gene>
    <name evidence="4" type="ORF">GO499_15835</name>
</gene>
<feature type="region of interest" description="Disordered" evidence="1">
    <location>
        <begin position="63"/>
        <end position="83"/>
    </location>
</feature>
<sequence length="280" mass="30635">MRFLPAILIAVAIIMVPVVWIVLPKLLSEAPVDSFGGPAVDSGARIEIENLRQQIEAMQERMTALEQRPPAPSPSAIPPVSLGSPQEEILPGDGVNSIIDAYAQVVLIANRRNVNKGISVAGPRFLEQTLGRPREELGDTCEPMTNPTLKGKLVVADVGPIKVRMLDPAVDSLRRVFENVRDSDPDLHDRISTAGSLCVRRIRGSRNALSSHSFGLAVDLNIDGHLDTLGDGYTQLGLTILADFFRSEGWIWGAGFSREDSMHFEVSQEQVLKWRTEGKL</sequence>
<evidence type="ECO:0000256" key="2">
    <source>
        <dbReference type="SAM" id="Phobius"/>
    </source>
</evidence>
<keyword evidence="2" id="KW-1133">Transmembrane helix</keyword>
<dbReference type="GO" id="GO:0008233">
    <property type="term" value="F:peptidase activity"/>
    <property type="evidence" value="ECO:0007669"/>
    <property type="project" value="InterPro"/>
</dbReference>
<reference evidence="4 5" key="1">
    <citation type="submission" date="2019-12" db="EMBL/GenBank/DDBJ databases">
        <title>Complete genome sequence of Algicella marina strain 9Alg 56(T) isolated from the red alga Tichocarpus crinitus.</title>
        <authorList>
            <person name="Kim S.-G."/>
            <person name="Nedashkovskaya O.I."/>
        </authorList>
    </citation>
    <scope>NUCLEOTIDE SEQUENCE [LARGE SCALE GENOMIC DNA]</scope>
    <source>
        <strain evidence="4 5">9Alg 56</strain>
    </source>
</reference>
<feature type="domain" description="Peptidase M15C" evidence="3">
    <location>
        <begin position="204"/>
        <end position="266"/>
    </location>
</feature>
<dbReference type="Gene3D" id="3.30.1380.10">
    <property type="match status" value="1"/>
</dbReference>
<dbReference type="InterPro" id="IPR009045">
    <property type="entry name" value="Zn_M74/Hedgehog-like"/>
</dbReference>
<dbReference type="InterPro" id="IPR039561">
    <property type="entry name" value="Peptidase_M15C"/>
</dbReference>
<keyword evidence="5" id="KW-1185">Reference proteome</keyword>
<dbReference type="EMBL" id="CP046620">
    <property type="protein sequence ID" value="QHQ36537.1"/>
    <property type="molecule type" value="Genomic_DNA"/>
</dbReference>
<feature type="transmembrane region" description="Helical" evidence="2">
    <location>
        <begin position="6"/>
        <end position="23"/>
    </location>
</feature>
<keyword evidence="2" id="KW-0812">Transmembrane</keyword>
<dbReference type="RefSeq" id="WP_161863083.1">
    <property type="nucleotide sequence ID" value="NZ_CP046620.1"/>
</dbReference>
<dbReference type="Proteomes" id="UP000464495">
    <property type="component" value="Chromosome"/>
</dbReference>
<proteinExistence type="predicted"/>
<organism evidence="4 5">
    <name type="scientific">Algicella marina</name>
    <dbReference type="NCBI Taxonomy" id="2683284"/>
    <lineage>
        <taxon>Bacteria</taxon>
        <taxon>Pseudomonadati</taxon>
        <taxon>Pseudomonadota</taxon>
        <taxon>Alphaproteobacteria</taxon>
        <taxon>Rhodobacterales</taxon>
        <taxon>Paracoccaceae</taxon>
        <taxon>Algicella</taxon>
    </lineage>
</organism>
<evidence type="ECO:0000313" key="5">
    <source>
        <dbReference type="Proteomes" id="UP000464495"/>
    </source>
</evidence>
<evidence type="ECO:0000259" key="3">
    <source>
        <dbReference type="Pfam" id="PF13539"/>
    </source>
</evidence>
<dbReference type="Pfam" id="PF13539">
    <property type="entry name" value="Peptidase_M15_4"/>
    <property type="match status" value="1"/>
</dbReference>
<evidence type="ECO:0000313" key="4">
    <source>
        <dbReference type="EMBL" id="QHQ36537.1"/>
    </source>
</evidence>
<keyword evidence="2" id="KW-0472">Membrane</keyword>
<protein>
    <submittedName>
        <fullName evidence="4">M15 family peptidase</fullName>
    </submittedName>
</protein>
<name>A0A6P1T3E8_9RHOB</name>